<gene>
    <name evidence="3" type="ORF">FHS22_005490</name>
</gene>
<dbReference type="InterPro" id="IPR010982">
    <property type="entry name" value="Lambda_DNA-bd_dom_sf"/>
</dbReference>
<proteinExistence type="predicted"/>
<evidence type="ECO:0000259" key="2">
    <source>
        <dbReference type="PROSITE" id="PS50943"/>
    </source>
</evidence>
<feature type="domain" description="HTH cro/C1-type" evidence="2">
    <location>
        <begin position="15"/>
        <end position="68"/>
    </location>
</feature>
<dbReference type="CDD" id="cd00093">
    <property type="entry name" value="HTH_XRE"/>
    <property type="match status" value="1"/>
</dbReference>
<evidence type="ECO:0000256" key="1">
    <source>
        <dbReference type="SAM" id="MobiDB-lite"/>
    </source>
</evidence>
<dbReference type="AlphaFoldDB" id="A0A841D9N1"/>
<keyword evidence="4" id="KW-1185">Reference proteome</keyword>
<dbReference type="SMART" id="SM00530">
    <property type="entry name" value="HTH_XRE"/>
    <property type="match status" value="1"/>
</dbReference>
<name>A0A841D9N1_PLAVE</name>
<dbReference type="Gene3D" id="1.10.260.40">
    <property type="entry name" value="lambda repressor-like DNA-binding domains"/>
    <property type="match status" value="1"/>
</dbReference>
<evidence type="ECO:0000313" key="3">
    <source>
        <dbReference type="EMBL" id="MBB5966199.1"/>
    </source>
</evidence>
<dbReference type="GO" id="GO:0003677">
    <property type="term" value="F:DNA binding"/>
    <property type="evidence" value="ECO:0007669"/>
    <property type="project" value="InterPro"/>
</dbReference>
<feature type="compositionally biased region" description="Polar residues" evidence="1">
    <location>
        <begin position="127"/>
        <end position="137"/>
    </location>
</feature>
<dbReference type="Proteomes" id="UP000562352">
    <property type="component" value="Unassembled WGS sequence"/>
</dbReference>
<dbReference type="RefSeq" id="WP_184946133.1">
    <property type="nucleotide sequence ID" value="NZ_BAAAWZ010000001.1"/>
</dbReference>
<dbReference type="InterPro" id="IPR001387">
    <property type="entry name" value="Cro/C1-type_HTH"/>
</dbReference>
<reference evidence="3 4" key="1">
    <citation type="submission" date="2020-08" db="EMBL/GenBank/DDBJ databases">
        <title>Genomic Encyclopedia of Type Strains, Phase III (KMG-III): the genomes of soil and plant-associated and newly described type strains.</title>
        <authorList>
            <person name="Whitman W."/>
        </authorList>
    </citation>
    <scope>NUCLEOTIDE SEQUENCE [LARGE SCALE GENOMIC DNA]</scope>
    <source>
        <strain evidence="3 4">CECT 3303</strain>
    </source>
</reference>
<feature type="region of interest" description="Disordered" evidence="1">
    <location>
        <begin position="107"/>
        <end position="137"/>
    </location>
</feature>
<dbReference type="EMBL" id="JACHJJ010000022">
    <property type="protein sequence ID" value="MBB5966199.1"/>
    <property type="molecule type" value="Genomic_DNA"/>
</dbReference>
<sequence>MADTNTPQAIWGRELRHYRQQEGLTQAQLALKIHFSEGLISGVETGQMPASPEFAAACDKVLPTGGALVRLLDWRKGQVFPFWMGRWRDREQAAVALRSYQPLVMSIPRKRGDGPMPQRPSPGPLTLASSRSSDARM</sequence>
<dbReference type="Pfam" id="PF13560">
    <property type="entry name" value="HTH_31"/>
    <property type="match status" value="1"/>
</dbReference>
<evidence type="ECO:0000313" key="4">
    <source>
        <dbReference type="Proteomes" id="UP000562352"/>
    </source>
</evidence>
<accession>A0A841D9N1</accession>
<dbReference type="PROSITE" id="PS50943">
    <property type="entry name" value="HTH_CROC1"/>
    <property type="match status" value="1"/>
</dbReference>
<protein>
    <submittedName>
        <fullName evidence="3">Transcriptional regulator with XRE-family HTH domain</fullName>
    </submittedName>
</protein>
<organism evidence="3 4">
    <name type="scientific">Planomonospora venezuelensis</name>
    <dbReference type="NCBI Taxonomy" id="1999"/>
    <lineage>
        <taxon>Bacteria</taxon>
        <taxon>Bacillati</taxon>
        <taxon>Actinomycetota</taxon>
        <taxon>Actinomycetes</taxon>
        <taxon>Streptosporangiales</taxon>
        <taxon>Streptosporangiaceae</taxon>
        <taxon>Planomonospora</taxon>
    </lineage>
</organism>
<comment type="caution">
    <text evidence="3">The sequence shown here is derived from an EMBL/GenBank/DDBJ whole genome shotgun (WGS) entry which is preliminary data.</text>
</comment>
<dbReference type="SUPFAM" id="SSF47413">
    <property type="entry name" value="lambda repressor-like DNA-binding domains"/>
    <property type="match status" value="1"/>
</dbReference>